<dbReference type="Gene3D" id="1.10.10.60">
    <property type="entry name" value="Homeodomain-like"/>
    <property type="match status" value="1"/>
</dbReference>
<evidence type="ECO:0000313" key="5">
    <source>
        <dbReference type="EMBL" id="RSD27490.1"/>
    </source>
</evidence>
<proteinExistence type="predicted"/>
<organism evidence="5 6">
    <name type="scientific">Vibrio pectenicida</name>
    <dbReference type="NCBI Taxonomy" id="62763"/>
    <lineage>
        <taxon>Bacteria</taxon>
        <taxon>Pseudomonadati</taxon>
        <taxon>Pseudomonadota</taxon>
        <taxon>Gammaproteobacteria</taxon>
        <taxon>Vibrionales</taxon>
        <taxon>Vibrionaceae</taxon>
        <taxon>Vibrio</taxon>
    </lineage>
</organism>
<evidence type="ECO:0000256" key="1">
    <source>
        <dbReference type="ARBA" id="ARBA00023015"/>
    </source>
</evidence>
<dbReference type="GO" id="GO:0003700">
    <property type="term" value="F:DNA-binding transcription factor activity"/>
    <property type="evidence" value="ECO:0007669"/>
    <property type="project" value="InterPro"/>
</dbReference>
<evidence type="ECO:0000256" key="2">
    <source>
        <dbReference type="ARBA" id="ARBA00023125"/>
    </source>
</evidence>
<accession>A0A3R9ECW9</accession>
<dbReference type="OrthoDB" id="5582699at2"/>
<dbReference type="AlphaFoldDB" id="A0A3R9ECW9"/>
<gene>
    <name evidence="5" type="ORF">EJA03_19860</name>
</gene>
<dbReference type="InterPro" id="IPR009057">
    <property type="entry name" value="Homeodomain-like_sf"/>
</dbReference>
<dbReference type="PANTHER" id="PTHR43280">
    <property type="entry name" value="ARAC-FAMILY TRANSCRIPTIONAL REGULATOR"/>
    <property type="match status" value="1"/>
</dbReference>
<dbReference type="SUPFAM" id="SSF46689">
    <property type="entry name" value="Homeodomain-like"/>
    <property type="match status" value="2"/>
</dbReference>
<reference evidence="5 6" key="1">
    <citation type="submission" date="2018-12" db="EMBL/GenBank/DDBJ databases">
        <title>Genomic taxonomy of the Vibrionaceae family.</title>
        <authorList>
            <person name="Gomez-Gil B."/>
            <person name="Enciso-Ibarra K."/>
        </authorList>
    </citation>
    <scope>NUCLEOTIDE SEQUENCE [LARGE SCALE GENOMIC DNA]</scope>
    <source>
        <strain evidence="5 6">CAIM 594</strain>
    </source>
</reference>
<dbReference type="SMART" id="SM00342">
    <property type="entry name" value="HTH_ARAC"/>
    <property type="match status" value="1"/>
</dbReference>
<dbReference type="PROSITE" id="PS01124">
    <property type="entry name" value="HTH_ARAC_FAMILY_2"/>
    <property type="match status" value="1"/>
</dbReference>
<dbReference type="RefSeq" id="WP_125323462.1">
    <property type="nucleotide sequence ID" value="NZ_RSFA01000198.1"/>
</dbReference>
<sequence length="295" mass="34375">MINNGIINEMKNCPNSILNKHIHMAHQSKNKLISIYCRDEKLTKLHVESFHLNIDNNYGNFIVVEGDSDVRNVITKLKSLLKTKDKLTLFINGLDFFEESDYHQLLKVIRNINDDKSIKIIFPFNDTSIKKGLVDIFLSDEFFNIYIPVEQNTHTVGYDETCDDEQQLKQILSSEEYIEHLKKYHTSLYLAVSYIYKNLSNDITLEEVAKSAYVSPSHLSYLFRTKLNTKFKKVLFILRLNKAREIITHNPRVTLTNVAIQVGFYDLSHFGKIYRKYEGSNIGEFREFSSKTKLG</sequence>
<keyword evidence="6" id="KW-1185">Reference proteome</keyword>
<dbReference type="PANTHER" id="PTHR43280:SF2">
    <property type="entry name" value="HTH-TYPE TRANSCRIPTIONAL REGULATOR EXSA"/>
    <property type="match status" value="1"/>
</dbReference>
<dbReference type="GO" id="GO:0043565">
    <property type="term" value="F:sequence-specific DNA binding"/>
    <property type="evidence" value="ECO:0007669"/>
    <property type="project" value="InterPro"/>
</dbReference>
<evidence type="ECO:0000256" key="3">
    <source>
        <dbReference type="ARBA" id="ARBA00023163"/>
    </source>
</evidence>
<keyword evidence="3" id="KW-0804">Transcription</keyword>
<dbReference type="InterPro" id="IPR018060">
    <property type="entry name" value="HTH_AraC"/>
</dbReference>
<evidence type="ECO:0000259" key="4">
    <source>
        <dbReference type="PROSITE" id="PS01124"/>
    </source>
</evidence>
<feature type="domain" description="HTH araC/xylS-type" evidence="4">
    <location>
        <begin position="189"/>
        <end position="288"/>
    </location>
</feature>
<dbReference type="EMBL" id="RSFA01000198">
    <property type="protein sequence ID" value="RSD27490.1"/>
    <property type="molecule type" value="Genomic_DNA"/>
</dbReference>
<keyword evidence="2" id="KW-0238">DNA-binding</keyword>
<dbReference type="Pfam" id="PF12833">
    <property type="entry name" value="HTH_18"/>
    <property type="match status" value="1"/>
</dbReference>
<protein>
    <submittedName>
        <fullName evidence="5">AraC family transcriptional regulator</fullName>
    </submittedName>
</protein>
<keyword evidence="1" id="KW-0805">Transcription regulation</keyword>
<name>A0A3R9ECW9_9VIBR</name>
<evidence type="ECO:0000313" key="6">
    <source>
        <dbReference type="Proteomes" id="UP000269041"/>
    </source>
</evidence>
<dbReference type="Proteomes" id="UP000269041">
    <property type="component" value="Unassembled WGS sequence"/>
</dbReference>
<comment type="caution">
    <text evidence="5">The sequence shown here is derived from an EMBL/GenBank/DDBJ whole genome shotgun (WGS) entry which is preliminary data.</text>
</comment>